<accession>A0ABU5SYC4</accession>
<proteinExistence type="inferred from homology"/>
<reference evidence="3 4" key="1">
    <citation type="submission" date="2023-12" db="EMBL/GenBank/DDBJ databases">
        <title>Baltic Sea Cyanobacteria.</title>
        <authorList>
            <person name="Delbaje E."/>
            <person name="Fewer D.P."/>
            <person name="Shishido T.K."/>
        </authorList>
    </citation>
    <scope>NUCLEOTIDE SEQUENCE [LARGE SCALE GENOMIC DNA]</scope>
    <source>
        <strain evidence="3 4">UHCC 0281</strain>
    </source>
</reference>
<evidence type="ECO:0000313" key="4">
    <source>
        <dbReference type="Proteomes" id="UP001302329"/>
    </source>
</evidence>
<dbReference type="EMBL" id="JAYGHY010000052">
    <property type="protein sequence ID" value="MEA5443491.1"/>
    <property type="molecule type" value="Genomic_DNA"/>
</dbReference>
<dbReference type="RefSeq" id="WP_323357476.1">
    <property type="nucleotide sequence ID" value="NZ_JAYGHY010000052.1"/>
</dbReference>
<dbReference type="InterPro" id="IPR036249">
    <property type="entry name" value="Thioredoxin-like_sf"/>
</dbReference>
<dbReference type="SUPFAM" id="SSF52833">
    <property type="entry name" value="Thioredoxin-like"/>
    <property type="match status" value="1"/>
</dbReference>
<sequence>MEIPGVPQELVGQDTLEVKPPAKVEIYTYRFSSDCIRAKGLLDRLSVTYNEFIIDDDEINKEVMMKRSGGRTSVPQIFIDGIAIGGYAELHKLNTGGELAGLLRLAA</sequence>
<dbReference type="InterPro" id="IPR014025">
    <property type="entry name" value="Glutaredoxin_subgr"/>
</dbReference>
<keyword evidence="4" id="KW-1185">Reference proteome</keyword>
<name>A0ABU5SYC4_9CYAN</name>
<evidence type="ECO:0000256" key="1">
    <source>
        <dbReference type="ARBA" id="ARBA00007787"/>
    </source>
</evidence>
<dbReference type="Gene3D" id="3.40.30.10">
    <property type="entry name" value="Glutaredoxin"/>
    <property type="match status" value="1"/>
</dbReference>
<dbReference type="PANTHER" id="PTHR45694:SF18">
    <property type="entry name" value="GLUTAREDOXIN-1-RELATED"/>
    <property type="match status" value="1"/>
</dbReference>
<dbReference type="InterPro" id="IPR002109">
    <property type="entry name" value="Glutaredoxin"/>
</dbReference>
<gene>
    <name evidence="3" type="ORF">VB739_13085</name>
</gene>
<protein>
    <submittedName>
        <fullName evidence="3">Glutaredoxin domain-containing protein</fullName>
    </submittedName>
</protein>
<dbReference type="PANTHER" id="PTHR45694">
    <property type="entry name" value="GLUTAREDOXIN 2"/>
    <property type="match status" value="1"/>
</dbReference>
<dbReference type="PROSITE" id="PS51354">
    <property type="entry name" value="GLUTAREDOXIN_2"/>
    <property type="match status" value="1"/>
</dbReference>
<evidence type="ECO:0000259" key="2">
    <source>
        <dbReference type="Pfam" id="PF00462"/>
    </source>
</evidence>
<dbReference type="PRINTS" id="PR00160">
    <property type="entry name" value="GLUTAREDOXIN"/>
</dbReference>
<evidence type="ECO:0000313" key="3">
    <source>
        <dbReference type="EMBL" id="MEA5443491.1"/>
    </source>
</evidence>
<dbReference type="Pfam" id="PF00462">
    <property type="entry name" value="Glutaredoxin"/>
    <property type="match status" value="1"/>
</dbReference>
<dbReference type="Proteomes" id="UP001302329">
    <property type="component" value="Unassembled WGS sequence"/>
</dbReference>
<feature type="domain" description="Glutaredoxin" evidence="2">
    <location>
        <begin position="24"/>
        <end position="81"/>
    </location>
</feature>
<comment type="similarity">
    <text evidence="1">Belongs to the glutaredoxin family.</text>
</comment>
<comment type="caution">
    <text evidence="3">The sequence shown here is derived from an EMBL/GenBank/DDBJ whole genome shotgun (WGS) entry which is preliminary data.</text>
</comment>
<organism evidence="3 4">
    <name type="scientific">Cyanobium gracile UHCC 0281</name>
    <dbReference type="NCBI Taxonomy" id="3110309"/>
    <lineage>
        <taxon>Bacteria</taxon>
        <taxon>Bacillati</taxon>
        <taxon>Cyanobacteriota</taxon>
        <taxon>Cyanophyceae</taxon>
        <taxon>Synechococcales</taxon>
        <taxon>Prochlorococcaceae</taxon>
        <taxon>Cyanobium</taxon>
    </lineage>
</organism>